<dbReference type="EMBL" id="BJWL01000471">
    <property type="protein sequence ID" value="GFS46701.1"/>
    <property type="molecule type" value="Genomic_DNA"/>
</dbReference>
<proteinExistence type="predicted"/>
<evidence type="ECO:0000256" key="1">
    <source>
        <dbReference type="SAM" id="MobiDB-lite"/>
    </source>
</evidence>
<evidence type="ECO:0000313" key="2">
    <source>
        <dbReference type="EMBL" id="GFS46701.1"/>
    </source>
</evidence>
<comment type="caution">
    <text evidence="2">The sequence shown here is derived from an EMBL/GenBank/DDBJ whole genome shotgun (WGS) entry which is preliminary data.</text>
</comment>
<accession>A0A7J0E117</accession>
<keyword evidence="3" id="KW-1185">Reference proteome</keyword>
<organism evidence="2 3">
    <name type="scientific">Actinidia rufa</name>
    <dbReference type="NCBI Taxonomy" id="165716"/>
    <lineage>
        <taxon>Eukaryota</taxon>
        <taxon>Viridiplantae</taxon>
        <taxon>Streptophyta</taxon>
        <taxon>Embryophyta</taxon>
        <taxon>Tracheophyta</taxon>
        <taxon>Spermatophyta</taxon>
        <taxon>Magnoliopsida</taxon>
        <taxon>eudicotyledons</taxon>
        <taxon>Gunneridae</taxon>
        <taxon>Pentapetalae</taxon>
        <taxon>asterids</taxon>
        <taxon>Ericales</taxon>
        <taxon>Actinidiaceae</taxon>
        <taxon>Actinidia</taxon>
    </lineage>
</organism>
<dbReference type="Proteomes" id="UP000585474">
    <property type="component" value="Unassembled WGS sequence"/>
</dbReference>
<name>A0A7J0E117_9ERIC</name>
<reference evidence="3" key="1">
    <citation type="submission" date="2019-07" db="EMBL/GenBank/DDBJ databases">
        <title>De Novo Assembly of kiwifruit Actinidia rufa.</title>
        <authorList>
            <person name="Sugita-Konishi S."/>
            <person name="Sato K."/>
            <person name="Mori E."/>
            <person name="Abe Y."/>
            <person name="Kisaki G."/>
            <person name="Hamano K."/>
            <person name="Suezawa K."/>
            <person name="Otani M."/>
            <person name="Fukuda T."/>
            <person name="Manabe T."/>
            <person name="Gomi K."/>
            <person name="Tabuchi M."/>
            <person name="Akimitsu K."/>
            <person name="Kataoka I."/>
        </authorList>
    </citation>
    <scope>NUCLEOTIDE SEQUENCE [LARGE SCALE GENOMIC DNA]</scope>
    <source>
        <strain evidence="3">cv. Fuchu</strain>
    </source>
</reference>
<gene>
    <name evidence="2" type="ORF">Acr_00g0103730</name>
</gene>
<dbReference type="AlphaFoldDB" id="A0A7J0E117"/>
<feature type="region of interest" description="Disordered" evidence="1">
    <location>
        <begin position="1"/>
        <end position="25"/>
    </location>
</feature>
<sequence length="108" mass="11590">MDRAPPNLEVPPPPPITDRDQTVGGSETRQYHNFDLESGLVRAGISTELLLEVSSMASCAAELGADASNSATNRARDTVTSVFVATQQARNNNRIRNSIEGQRPTAIP</sequence>
<protein>
    <submittedName>
        <fullName evidence="2">Uncharacterized protein</fullName>
    </submittedName>
</protein>
<evidence type="ECO:0000313" key="3">
    <source>
        <dbReference type="Proteomes" id="UP000585474"/>
    </source>
</evidence>